<evidence type="ECO:0000256" key="2">
    <source>
        <dbReference type="ARBA" id="ARBA00022692"/>
    </source>
</evidence>
<dbReference type="EMBL" id="FYEH01000013">
    <property type="protein sequence ID" value="SNB75470.1"/>
    <property type="molecule type" value="Genomic_DNA"/>
</dbReference>
<feature type="transmembrane region" description="Helical" evidence="5">
    <location>
        <begin position="125"/>
        <end position="146"/>
    </location>
</feature>
<evidence type="ECO:0000256" key="4">
    <source>
        <dbReference type="ARBA" id="ARBA00023136"/>
    </source>
</evidence>
<keyword evidence="2 5" id="KW-0812">Transmembrane</keyword>
<keyword evidence="4 5" id="KW-0472">Membrane</keyword>
<gene>
    <name evidence="7" type="ORF">SAMN07250955_11357</name>
</gene>
<evidence type="ECO:0000313" key="7">
    <source>
        <dbReference type="EMBL" id="SNB75470.1"/>
    </source>
</evidence>
<dbReference type="PANTHER" id="PTHR37422:SF13">
    <property type="entry name" value="LIPOPOLYSACCHARIDE BIOSYNTHESIS PROTEIN PA4999-RELATED"/>
    <property type="match status" value="1"/>
</dbReference>
<dbReference type="OrthoDB" id="7295126at2"/>
<proteinExistence type="predicted"/>
<feature type="transmembrane region" description="Helical" evidence="5">
    <location>
        <begin position="416"/>
        <end position="437"/>
    </location>
</feature>
<feature type="transmembrane region" description="Helical" evidence="5">
    <location>
        <begin position="75"/>
        <end position="105"/>
    </location>
</feature>
<feature type="transmembrane region" description="Helical" evidence="5">
    <location>
        <begin position="253"/>
        <end position="279"/>
    </location>
</feature>
<dbReference type="InterPro" id="IPR051533">
    <property type="entry name" value="WaaL-like"/>
</dbReference>
<dbReference type="GO" id="GO:0016020">
    <property type="term" value="C:membrane"/>
    <property type="evidence" value="ECO:0007669"/>
    <property type="project" value="UniProtKB-SubCell"/>
</dbReference>
<protein>
    <submittedName>
        <fullName evidence="7">O-Antigen ligase</fullName>
    </submittedName>
</protein>
<dbReference type="RefSeq" id="WP_088562482.1">
    <property type="nucleotide sequence ID" value="NZ_FYEH01000013.1"/>
</dbReference>
<feature type="transmembrane region" description="Helical" evidence="5">
    <location>
        <begin position="329"/>
        <end position="349"/>
    </location>
</feature>
<keyword evidence="8" id="KW-1185">Reference proteome</keyword>
<feature type="transmembrane region" description="Helical" evidence="5">
    <location>
        <begin position="209"/>
        <end position="233"/>
    </location>
</feature>
<dbReference type="AlphaFoldDB" id="A0A212RS76"/>
<evidence type="ECO:0000256" key="5">
    <source>
        <dbReference type="SAM" id="Phobius"/>
    </source>
</evidence>
<dbReference type="PANTHER" id="PTHR37422">
    <property type="entry name" value="TEICHURONIC ACID BIOSYNTHESIS PROTEIN TUAE"/>
    <property type="match status" value="1"/>
</dbReference>
<evidence type="ECO:0000259" key="6">
    <source>
        <dbReference type="Pfam" id="PF04932"/>
    </source>
</evidence>
<keyword evidence="7" id="KW-0436">Ligase</keyword>
<dbReference type="Pfam" id="PF04932">
    <property type="entry name" value="Wzy_C"/>
    <property type="match status" value="1"/>
</dbReference>
<feature type="transmembrane region" description="Helical" evidence="5">
    <location>
        <begin position="291"/>
        <end position="317"/>
    </location>
</feature>
<keyword evidence="3 5" id="KW-1133">Transmembrane helix</keyword>
<feature type="transmembrane region" description="Helical" evidence="5">
    <location>
        <begin position="153"/>
        <end position="175"/>
    </location>
</feature>
<feature type="domain" description="O-antigen ligase-related" evidence="6">
    <location>
        <begin position="289"/>
        <end position="429"/>
    </location>
</feature>
<organism evidence="7 8">
    <name type="scientific">Arboricoccus pini</name>
    <dbReference type="NCBI Taxonomy" id="1963835"/>
    <lineage>
        <taxon>Bacteria</taxon>
        <taxon>Pseudomonadati</taxon>
        <taxon>Pseudomonadota</taxon>
        <taxon>Alphaproteobacteria</taxon>
        <taxon>Geminicoccales</taxon>
        <taxon>Geminicoccaceae</taxon>
        <taxon>Arboricoccus</taxon>
    </lineage>
</organism>
<dbReference type="Proteomes" id="UP000197065">
    <property type="component" value="Unassembled WGS sequence"/>
</dbReference>
<dbReference type="InterPro" id="IPR007016">
    <property type="entry name" value="O-antigen_ligase-rel_domated"/>
</dbReference>
<accession>A0A212RS76</accession>
<evidence type="ECO:0000256" key="1">
    <source>
        <dbReference type="ARBA" id="ARBA00004141"/>
    </source>
</evidence>
<dbReference type="GO" id="GO:0016874">
    <property type="term" value="F:ligase activity"/>
    <property type="evidence" value="ECO:0007669"/>
    <property type="project" value="UniProtKB-KW"/>
</dbReference>
<evidence type="ECO:0000313" key="8">
    <source>
        <dbReference type="Proteomes" id="UP000197065"/>
    </source>
</evidence>
<evidence type="ECO:0000256" key="3">
    <source>
        <dbReference type="ARBA" id="ARBA00022989"/>
    </source>
</evidence>
<feature type="transmembrane region" description="Helical" evidence="5">
    <location>
        <begin position="42"/>
        <end position="63"/>
    </location>
</feature>
<sequence>MRARGTLSDIPGIALPGARFDRNGPAIAAAPPPAVPVAAAPALPRLGLMPTLMLAAIFIVPVLMGEVGLSSPAKLVYPALFALAALVAAIRSPGTYLSLIVWSLVVTPGIRHVIDFHAGYSDSNPIMLAPYLGIVVASPFTVMFVLRGTRFGGVMLTLILAVCFGLGTALVTGAFMDPLMAAMRWLSPICFAGYVCAHAEHEQAMRTAIVRTMAVALPAAALYAIIQFVSIMPWDAYFMTASKMGSIGWPEPFLVRVFGTMNSPGSLAALLGTGTLFLLPRTRGLGWLTVLLAFGALFLTTQRAAMGAFVVALVYLIVTNRDPAMRANIIKLVIALALTITVTLSIPGAGKKLLGSFSSVSQLDKDDSAQQRLEQYNTFPRWLDELPLGRGLAWSTNGHYLEAGDHIAIDSGIIDILVSLGVPAGLFYLGALGILAFNGMSIVGRSQDSSARAEFAGALFGLSQLPFGGQQTAEHGILLYLMIGLFLVRAISSPSLPATVERAPNKPLDRLAAGRR</sequence>
<reference evidence="7 8" key="1">
    <citation type="submission" date="2017-06" db="EMBL/GenBank/DDBJ databases">
        <authorList>
            <person name="Kim H.J."/>
            <person name="Triplett B.A."/>
        </authorList>
    </citation>
    <scope>NUCLEOTIDE SEQUENCE [LARGE SCALE GENOMIC DNA]</scope>
    <source>
        <strain evidence="7 8">B29T1</strain>
    </source>
</reference>
<comment type="subcellular location">
    <subcellularLocation>
        <location evidence="1">Membrane</location>
        <topology evidence="1">Multi-pass membrane protein</topology>
    </subcellularLocation>
</comment>
<name>A0A212RS76_9PROT</name>